<protein>
    <recommendedName>
        <fullName evidence="4">Tat pathway signal protein</fullName>
    </recommendedName>
</protein>
<keyword evidence="3" id="KW-1185">Reference proteome</keyword>
<evidence type="ECO:0008006" key="4">
    <source>
        <dbReference type="Google" id="ProtNLM"/>
    </source>
</evidence>
<evidence type="ECO:0000313" key="3">
    <source>
        <dbReference type="Proteomes" id="UP001597521"/>
    </source>
</evidence>
<organism evidence="2 3">
    <name type="scientific">Devosia albogilva</name>
    <dbReference type="NCBI Taxonomy" id="429726"/>
    <lineage>
        <taxon>Bacteria</taxon>
        <taxon>Pseudomonadati</taxon>
        <taxon>Pseudomonadota</taxon>
        <taxon>Alphaproteobacteria</taxon>
        <taxon>Hyphomicrobiales</taxon>
        <taxon>Devosiaceae</taxon>
        <taxon>Devosia</taxon>
    </lineage>
</organism>
<dbReference type="RefSeq" id="WP_386834555.1">
    <property type="nucleotide sequence ID" value="NZ_JBHUNP010000001.1"/>
</dbReference>
<proteinExistence type="predicted"/>
<accession>A0ABW5QNS2</accession>
<dbReference type="EMBL" id="JBHUNP010000001">
    <property type="protein sequence ID" value="MFD2649126.1"/>
    <property type="molecule type" value="Genomic_DNA"/>
</dbReference>
<keyword evidence="1" id="KW-0732">Signal</keyword>
<sequence length="140" mass="14434">MSRSLLALASTLLLCAAPLAQDAAAPEFALELNALQPADAGCRLTFLATNKLGGSLDRAAVEVALFSTSGAIDRIVTLDFKNLSEGKTKVLQFELAGLDCEDVGRVLVNDIGACEGEGLAPESCLAGLVPTARPDITFGV</sequence>
<feature type="chain" id="PRO_5047345038" description="Tat pathway signal protein" evidence="1">
    <location>
        <begin position="21"/>
        <end position="140"/>
    </location>
</feature>
<comment type="caution">
    <text evidence="2">The sequence shown here is derived from an EMBL/GenBank/DDBJ whole genome shotgun (WGS) entry which is preliminary data.</text>
</comment>
<name>A0ABW5QNS2_9HYPH</name>
<gene>
    <name evidence="2" type="ORF">ACFSX5_15155</name>
</gene>
<evidence type="ECO:0000313" key="2">
    <source>
        <dbReference type="EMBL" id="MFD2649126.1"/>
    </source>
</evidence>
<feature type="signal peptide" evidence="1">
    <location>
        <begin position="1"/>
        <end position="20"/>
    </location>
</feature>
<evidence type="ECO:0000256" key="1">
    <source>
        <dbReference type="SAM" id="SignalP"/>
    </source>
</evidence>
<reference evidence="3" key="1">
    <citation type="journal article" date="2019" name="Int. J. Syst. Evol. Microbiol.">
        <title>The Global Catalogue of Microorganisms (GCM) 10K type strain sequencing project: providing services to taxonomists for standard genome sequencing and annotation.</title>
        <authorList>
            <consortium name="The Broad Institute Genomics Platform"/>
            <consortium name="The Broad Institute Genome Sequencing Center for Infectious Disease"/>
            <person name="Wu L."/>
            <person name="Ma J."/>
        </authorList>
    </citation>
    <scope>NUCLEOTIDE SEQUENCE [LARGE SCALE GENOMIC DNA]</scope>
    <source>
        <strain evidence="3">CCM 7427</strain>
    </source>
</reference>
<dbReference type="Proteomes" id="UP001597521">
    <property type="component" value="Unassembled WGS sequence"/>
</dbReference>